<dbReference type="PANTHER" id="PTHR38471:SF2">
    <property type="entry name" value="FOUR HELIX BUNDLE PROTEIN"/>
    <property type="match status" value="1"/>
</dbReference>
<keyword evidence="2" id="KW-1185">Reference proteome</keyword>
<accession>A0ABW6HIJ2</accession>
<dbReference type="Pfam" id="PF05635">
    <property type="entry name" value="23S_rRNA_IVP"/>
    <property type="match status" value="1"/>
</dbReference>
<name>A0ABW6HIJ2_9FLAO</name>
<dbReference type="CDD" id="cd16377">
    <property type="entry name" value="23S_rRNA_IVP_like"/>
    <property type="match status" value="1"/>
</dbReference>
<dbReference type="Gene3D" id="1.20.1440.60">
    <property type="entry name" value="23S rRNA-intervening sequence"/>
    <property type="match status" value="1"/>
</dbReference>
<comment type="caution">
    <text evidence="1">The sequence shown here is derived from an EMBL/GenBank/DDBJ whole genome shotgun (WGS) entry which is preliminary data.</text>
</comment>
<dbReference type="RefSeq" id="WP_379856529.1">
    <property type="nucleotide sequence ID" value="NZ_JBHZQA010000001.1"/>
</dbReference>
<dbReference type="Proteomes" id="UP001600039">
    <property type="component" value="Unassembled WGS sequence"/>
</dbReference>
<dbReference type="EMBL" id="JBHZQA010000001">
    <property type="protein sequence ID" value="MFE3846670.1"/>
    <property type="molecule type" value="Genomic_DNA"/>
</dbReference>
<proteinExistence type="predicted"/>
<evidence type="ECO:0000313" key="1">
    <source>
        <dbReference type="EMBL" id="MFE3846670.1"/>
    </source>
</evidence>
<evidence type="ECO:0000313" key="2">
    <source>
        <dbReference type="Proteomes" id="UP001600039"/>
    </source>
</evidence>
<dbReference type="InterPro" id="IPR036583">
    <property type="entry name" value="23S_rRNA_IVS_sf"/>
</dbReference>
<organism evidence="1 2">
    <name type="scientific">Flavobacterium fructosi</name>
    <dbReference type="NCBI Taxonomy" id="3230416"/>
    <lineage>
        <taxon>Bacteria</taxon>
        <taxon>Pseudomonadati</taxon>
        <taxon>Bacteroidota</taxon>
        <taxon>Flavobacteriia</taxon>
        <taxon>Flavobacteriales</taxon>
        <taxon>Flavobacteriaceae</taxon>
        <taxon>Flavobacterium</taxon>
    </lineage>
</organism>
<gene>
    <name evidence="1" type="ORF">ACFX5D_01650</name>
</gene>
<dbReference type="InterPro" id="IPR012657">
    <property type="entry name" value="23S_rRNA-intervening_sequence"/>
</dbReference>
<dbReference type="SUPFAM" id="SSF158446">
    <property type="entry name" value="IVS-encoded protein-like"/>
    <property type="match status" value="1"/>
</dbReference>
<protein>
    <submittedName>
        <fullName evidence="1">Four helix bundle protein</fullName>
    </submittedName>
</protein>
<sequence length="118" mass="13580">MDHKDLDVWKKGMDLVVKVYQITQSFPDTEKYGLTSQMRRAAISIPSNIAEGAARKGDKELVQFLYISIGSLSELETQYLIAIRLEFVIKEDAFEQQLTEVKKLLIGFKNYIKNKYGE</sequence>
<dbReference type="NCBIfam" id="TIGR02436">
    <property type="entry name" value="four helix bundle protein"/>
    <property type="match status" value="1"/>
</dbReference>
<dbReference type="PANTHER" id="PTHR38471">
    <property type="entry name" value="FOUR HELIX BUNDLE PROTEIN"/>
    <property type="match status" value="1"/>
</dbReference>
<reference evidence="1 2" key="1">
    <citation type="submission" date="2024-06" db="EMBL/GenBank/DDBJ databases">
        <title>Flavobacterium spp. isolated from glacier.</title>
        <authorList>
            <person name="Han D."/>
        </authorList>
    </citation>
    <scope>NUCLEOTIDE SEQUENCE [LARGE SCALE GENOMIC DNA]</scope>
    <source>
        <strain evidence="1 2">LB3P45</strain>
    </source>
</reference>